<dbReference type="Gene3D" id="1.10.10.10">
    <property type="entry name" value="Winged helix-like DNA-binding domain superfamily/Winged helix DNA-binding domain"/>
    <property type="match status" value="1"/>
</dbReference>
<dbReference type="InterPro" id="IPR005471">
    <property type="entry name" value="Tscrpt_reg_IclR_N"/>
</dbReference>
<evidence type="ECO:0000256" key="3">
    <source>
        <dbReference type="ARBA" id="ARBA00023163"/>
    </source>
</evidence>
<dbReference type="PROSITE" id="PS51077">
    <property type="entry name" value="HTH_ICLR"/>
    <property type="match status" value="1"/>
</dbReference>
<evidence type="ECO:0000256" key="1">
    <source>
        <dbReference type="ARBA" id="ARBA00023015"/>
    </source>
</evidence>
<accession>A0ABU0XJH0</accession>
<dbReference type="Pfam" id="PF09339">
    <property type="entry name" value="HTH_IclR"/>
    <property type="match status" value="1"/>
</dbReference>
<dbReference type="Proteomes" id="UP001230289">
    <property type="component" value="Unassembled WGS sequence"/>
</dbReference>
<protein>
    <submittedName>
        <fullName evidence="6">IclR family transcriptional regulator</fullName>
    </submittedName>
</protein>
<evidence type="ECO:0000313" key="7">
    <source>
        <dbReference type="Proteomes" id="UP001230289"/>
    </source>
</evidence>
<dbReference type="InterPro" id="IPR036390">
    <property type="entry name" value="WH_DNA-bd_sf"/>
</dbReference>
<evidence type="ECO:0000259" key="4">
    <source>
        <dbReference type="PROSITE" id="PS51077"/>
    </source>
</evidence>
<gene>
    <name evidence="6" type="ORF">RBR11_15340</name>
</gene>
<feature type="domain" description="HTH iclR-type" evidence="4">
    <location>
        <begin position="9"/>
        <end position="70"/>
    </location>
</feature>
<keyword evidence="1" id="KW-0805">Transcription regulation</keyword>
<dbReference type="PANTHER" id="PTHR30136:SF24">
    <property type="entry name" value="HTH-TYPE TRANSCRIPTIONAL REPRESSOR ALLR"/>
    <property type="match status" value="1"/>
</dbReference>
<sequence>MGAEASTGVKSVSRVFDLLELIADAGGDATLSQLAAAAGLPLPTIHRLLRTLVGHGYARQLANRRYALGPKLVRLGEVANRQFGLIAKVQLQGLVDRLGETANLATIDGDRVVYISQVPSPHAMRMFTEVGGRARLHSTGVGKAILAQLSDDEVRDIAARAGLPRATARSLGSIETLLADLAICRERGYAIDDEEQELGVRCFAMPVPDMPVLTAVSVSGPMSRVSEEFADLAIPMLRDAAADISAAASAA</sequence>
<dbReference type="SUPFAM" id="SSF46785">
    <property type="entry name" value="Winged helix' DNA-binding domain"/>
    <property type="match status" value="1"/>
</dbReference>
<dbReference type="InterPro" id="IPR036388">
    <property type="entry name" value="WH-like_DNA-bd_sf"/>
</dbReference>
<organism evidence="6 7">
    <name type="scientific">Microbacterium capsulatum</name>
    <dbReference type="NCBI Taxonomy" id="3041921"/>
    <lineage>
        <taxon>Bacteria</taxon>
        <taxon>Bacillati</taxon>
        <taxon>Actinomycetota</taxon>
        <taxon>Actinomycetes</taxon>
        <taxon>Micrococcales</taxon>
        <taxon>Microbacteriaceae</taxon>
        <taxon>Microbacterium</taxon>
    </lineage>
</organism>
<keyword evidence="2" id="KW-0238">DNA-binding</keyword>
<dbReference type="RefSeq" id="WP_308490245.1">
    <property type="nucleotide sequence ID" value="NZ_JAVFCB010000009.1"/>
</dbReference>
<dbReference type="Pfam" id="PF01614">
    <property type="entry name" value="IclR_C"/>
    <property type="match status" value="1"/>
</dbReference>
<reference evidence="6 7" key="1">
    <citation type="submission" date="2023-08" db="EMBL/GenBank/DDBJ databases">
        <title>Microbacterium sp. nov., isolated from a waste landfill.</title>
        <authorList>
            <person name="Wen W."/>
        </authorList>
    </citation>
    <scope>NUCLEOTIDE SEQUENCE [LARGE SCALE GENOMIC DNA]</scope>
    <source>
        <strain evidence="6 7">ASV81</strain>
    </source>
</reference>
<keyword evidence="7" id="KW-1185">Reference proteome</keyword>
<dbReference type="InterPro" id="IPR014757">
    <property type="entry name" value="Tscrpt_reg_IclR_C"/>
</dbReference>
<dbReference type="EMBL" id="JAVFCB010000009">
    <property type="protein sequence ID" value="MDQ4215291.1"/>
    <property type="molecule type" value="Genomic_DNA"/>
</dbReference>
<dbReference type="InterPro" id="IPR029016">
    <property type="entry name" value="GAF-like_dom_sf"/>
</dbReference>
<dbReference type="SMART" id="SM00346">
    <property type="entry name" value="HTH_ICLR"/>
    <property type="match status" value="1"/>
</dbReference>
<evidence type="ECO:0000313" key="6">
    <source>
        <dbReference type="EMBL" id="MDQ4215291.1"/>
    </source>
</evidence>
<evidence type="ECO:0000259" key="5">
    <source>
        <dbReference type="PROSITE" id="PS51078"/>
    </source>
</evidence>
<evidence type="ECO:0000256" key="2">
    <source>
        <dbReference type="ARBA" id="ARBA00023125"/>
    </source>
</evidence>
<name>A0ABU0XJH0_9MICO</name>
<feature type="domain" description="IclR-ED" evidence="5">
    <location>
        <begin position="71"/>
        <end position="250"/>
    </location>
</feature>
<dbReference type="PANTHER" id="PTHR30136">
    <property type="entry name" value="HELIX-TURN-HELIX TRANSCRIPTIONAL REGULATOR, ICLR FAMILY"/>
    <property type="match status" value="1"/>
</dbReference>
<dbReference type="InterPro" id="IPR050707">
    <property type="entry name" value="HTH_MetabolicPath_Reg"/>
</dbReference>
<comment type="caution">
    <text evidence="6">The sequence shown here is derived from an EMBL/GenBank/DDBJ whole genome shotgun (WGS) entry which is preliminary data.</text>
</comment>
<dbReference type="Gene3D" id="3.30.450.40">
    <property type="match status" value="1"/>
</dbReference>
<proteinExistence type="predicted"/>
<keyword evidence="3" id="KW-0804">Transcription</keyword>
<dbReference type="SUPFAM" id="SSF55781">
    <property type="entry name" value="GAF domain-like"/>
    <property type="match status" value="1"/>
</dbReference>
<dbReference type="PROSITE" id="PS51078">
    <property type="entry name" value="ICLR_ED"/>
    <property type="match status" value="1"/>
</dbReference>